<dbReference type="PANTHER" id="PTHR34148:SF1">
    <property type="entry name" value="ADENOSYLCOBINAMIDE-GDP RIBAZOLETRANSFERASE"/>
    <property type="match status" value="1"/>
</dbReference>
<evidence type="ECO:0000256" key="1">
    <source>
        <dbReference type="ARBA" id="ARBA00001946"/>
    </source>
</evidence>
<dbReference type="STRING" id="1147123.SAMN05443428_1056"/>
<evidence type="ECO:0000256" key="16">
    <source>
        <dbReference type="ARBA" id="ARBA00032853"/>
    </source>
</evidence>
<evidence type="ECO:0000256" key="6">
    <source>
        <dbReference type="ARBA" id="ARBA00015850"/>
    </source>
</evidence>
<dbReference type="Pfam" id="PF02654">
    <property type="entry name" value="CobS"/>
    <property type="match status" value="1"/>
</dbReference>
<gene>
    <name evidence="19" type="primary">cobS</name>
    <name evidence="20" type="ORF">SAMN05443428_1056</name>
</gene>
<evidence type="ECO:0000256" key="19">
    <source>
        <dbReference type="HAMAP-Rule" id="MF_00719"/>
    </source>
</evidence>
<comment type="pathway">
    <text evidence="3 19">Cofactor biosynthesis; adenosylcobalamin biosynthesis; adenosylcobalamin from cob(II)yrinate a,c-diamide: step 7/7.</text>
</comment>
<evidence type="ECO:0000256" key="4">
    <source>
        <dbReference type="ARBA" id="ARBA00010561"/>
    </source>
</evidence>
<sequence>MMVKSFILMLQFLTRLPINKNIDMDKDTITKGTLFFPFIGMIIGTISGIVYYLLSFINKDVASLGAVFAIVFVTGGLHLDGLSDTADGFFSGRDRNRILEIMKDSRIGSFGVIAIVFVLLSKYVLIKSLNHDVIKVIILSCGLARLGISMLFSFGKTVRQNGLGSMFTNSESRKYFFISLIIFSAIGYLIKGNLFLIALFCSMVSSLIIMKYSYKVIGGLTGDVYGAACEILEVICIFIFLVVMLWI</sequence>
<dbReference type="Proteomes" id="UP000190105">
    <property type="component" value="Unassembled WGS sequence"/>
</dbReference>
<dbReference type="GO" id="GO:0005886">
    <property type="term" value="C:plasma membrane"/>
    <property type="evidence" value="ECO:0007669"/>
    <property type="project" value="UniProtKB-SubCell"/>
</dbReference>
<dbReference type="NCBIfam" id="TIGR00317">
    <property type="entry name" value="cobS"/>
    <property type="match status" value="1"/>
</dbReference>
<accession>A0A1T4WZZ9</accession>
<keyword evidence="21" id="KW-1185">Reference proteome</keyword>
<dbReference type="GO" id="GO:0051073">
    <property type="term" value="F:adenosylcobinamide-GDP ribazoletransferase activity"/>
    <property type="evidence" value="ECO:0007669"/>
    <property type="project" value="UniProtKB-UniRule"/>
</dbReference>
<evidence type="ECO:0000256" key="9">
    <source>
        <dbReference type="ARBA" id="ARBA00022679"/>
    </source>
</evidence>
<comment type="subcellular location">
    <subcellularLocation>
        <location evidence="2 19">Cell membrane</location>
        <topology evidence="2 19">Multi-pass membrane protein</topology>
    </subcellularLocation>
</comment>
<comment type="catalytic activity">
    <reaction evidence="18 19">
        <text>alpha-ribazole 5'-phosphate + adenosylcob(III)inamide-GDP = adenosylcob(III)alamin 5'-phosphate + GMP + H(+)</text>
        <dbReference type="Rhea" id="RHEA:23560"/>
        <dbReference type="ChEBI" id="CHEBI:15378"/>
        <dbReference type="ChEBI" id="CHEBI:57918"/>
        <dbReference type="ChEBI" id="CHEBI:58115"/>
        <dbReference type="ChEBI" id="CHEBI:60487"/>
        <dbReference type="ChEBI" id="CHEBI:60493"/>
        <dbReference type="EC" id="2.7.8.26"/>
    </reaction>
</comment>
<evidence type="ECO:0000256" key="10">
    <source>
        <dbReference type="ARBA" id="ARBA00022692"/>
    </source>
</evidence>
<keyword evidence="9 19" id="KW-0808">Transferase</keyword>
<evidence type="ECO:0000256" key="12">
    <source>
        <dbReference type="ARBA" id="ARBA00022989"/>
    </source>
</evidence>
<reference evidence="21" key="1">
    <citation type="submission" date="2017-02" db="EMBL/GenBank/DDBJ databases">
        <authorList>
            <person name="Varghese N."/>
            <person name="Submissions S."/>
        </authorList>
    </citation>
    <scope>NUCLEOTIDE SEQUENCE [LARGE SCALE GENOMIC DNA]</scope>
    <source>
        <strain evidence="21">USBA 833</strain>
    </source>
</reference>
<proteinExistence type="inferred from homology"/>
<evidence type="ECO:0000256" key="5">
    <source>
        <dbReference type="ARBA" id="ARBA00013200"/>
    </source>
</evidence>
<evidence type="ECO:0000256" key="8">
    <source>
        <dbReference type="ARBA" id="ARBA00022573"/>
    </source>
</evidence>
<evidence type="ECO:0000256" key="2">
    <source>
        <dbReference type="ARBA" id="ARBA00004651"/>
    </source>
</evidence>
<dbReference type="UniPathway" id="UPA00148">
    <property type="reaction ID" value="UER00238"/>
</dbReference>
<keyword evidence="13 19" id="KW-0472">Membrane</keyword>
<comment type="catalytic activity">
    <reaction evidence="17 19">
        <text>alpha-ribazole + adenosylcob(III)inamide-GDP = adenosylcob(III)alamin + GMP + H(+)</text>
        <dbReference type="Rhea" id="RHEA:16049"/>
        <dbReference type="ChEBI" id="CHEBI:10329"/>
        <dbReference type="ChEBI" id="CHEBI:15378"/>
        <dbReference type="ChEBI" id="CHEBI:18408"/>
        <dbReference type="ChEBI" id="CHEBI:58115"/>
        <dbReference type="ChEBI" id="CHEBI:60487"/>
        <dbReference type="EC" id="2.7.8.26"/>
    </reaction>
</comment>
<evidence type="ECO:0000256" key="3">
    <source>
        <dbReference type="ARBA" id="ARBA00004663"/>
    </source>
</evidence>
<feature type="transmembrane region" description="Helical" evidence="19">
    <location>
        <begin position="61"/>
        <end position="79"/>
    </location>
</feature>
<dbReference type="GO" id="GO:0008818">
    <property type="term" value="F:cobalamin 5'-phosphate synthase activity"/>
    <property type="evidence" value="ECO:0007669"/>
    <property type="project" value="UniProtKB-UniRule"/>
</dbReference>
<feature type="transmembrane region" description="Helical" evidence="19">
    <location>
        <begin position="224"/>
        <end position="246"/>
    </location>
</feature>
<dbReference type="EC" id="2.7.8.26" evidence="5 19"/>
<keyword evidence="10 19" id="KW-0812">Transmembrane</keyword>
<feature type="transmembrane region" description="Helical" evidence="19">
    <location>
        <begin position="33"/>
        <end position="54"/>
    </location>
</feature>
<feature type="transmembrane region" description="Helical" evidence="19">
    <location>
        <begin position="174"/>
        <end position="190"/>
    </location>
</feature>
<feature type="transmembrane region" description="Helical" evidence="19">
    <location>
        <begin position="107"/>
        <end position="126"/>
    </location>
</feature>
<evidence type="ECO:0000313" key="21">
    <source>
        <dbReference type="Proteomes" id="UP000190105"/>
    </source>
</evidence>
<evidence type="ECO:0000256" key="15">
    <source>
        <dbReference type="ARBA" id="ARBA00032605"/>
    </source>
</evidence>
<comment type="function">
    <text evidence="14 19">Joins adenosylcobinamide-GDP and alpha-ribazole to generate adenosylcobalamin (Ado-cobalamin). Also synthesizes adenosylcobalamin 5'-phosphate from adenosylcobinamide-GDP and alpha-ribazole 5'-phosphate.</text>
</comment>
<organism evidence="20 21">
    <name type="scientific">Caloramator quimbayensis</name>
    <dbReference type="NCBI Taxonomy" id="1147123"/>
    <lineage>
        <taxon>Bacteria</taxon>
        <taxon>Bacillati</taxon>
        <taxon>Bacillota</taxon>
        <taxon>Clostridia</taxon>
        <taxon>Eubacteriales</taxon>
        <taxon>Clostridiaceae</taxon>
        <taxon>Caloramator</taxon>
    </lineage>
</organism>
<evidence type="ECO:0000256" key="18">
    <source>
        <dbReference type="ARBA" id="ARBA00049504"/>
    </source>
</evidence>
<dbReference type="PANTHER" id="PTHR34148">
    <property type="entry name" value="ADENOSYLCOBINAMIDE-GDP RIBAZOLETRANSFERASE"/>
    <property type="match status" value="1"/>
</dbReference>
<evidence type="ECO:0000313" key="20">
    <source>
        <dbReference type="EMBL" id="SKA82920.1"/>
    </source>
</evidence>
<dbReference type="GO" id="GO:0009236">
    <property type="term" value="P:cobalamin biosynthetic process"/>
    <property type="evidence" value="ECO:0007669"/>
    <property type="project" value="UniProtKB-UniRule"/>
</dbReference>
<protein>
    <recommendedName>
        <fullName evidence="6 19">Adenosylcobinamide-GDP ribazoletransferase</fullName>
        <ecNumber evidence="5 19">2.7.8.26</ecNumber>
    </recommendedName>
    <alternativeName>
        <fullName evidence="16 19">Cobalamin synthase</fullName>
    </alternativeName>
    <alternativeName>
        <fullName evidence="15 19">Cobalamin-5'-phosphate synthase</fullName>
    </alternativeName>
</protein>
<keyword evidence="7 19" id="KW-1003">Cell membrane</keyword>
<keyword evidence="11 19" id="KW-0460">Magnesium</keyword>
<keyword evidence="12 19" id="KW-1133">Transmembrane helix</keyword>
<evidence type="ECO:0000256" key="11">
    <source>
        <dbReference type="ARBA" id="ARBA00022842"/>
    </source>
</evidence>
<evidence type="ECO:0000256" key="17">
    <source>
        <dbReference type="ARBA" id="ARBA00048623"/>
    </source>
</evidence>
<evidence type="ECO:0000256" key="14">
    <source>
        <dbReference type="ARBA" id="ARBA00025228"/>
    </source>
</evidence>
<dbReference type="HAMAP" id="MF_00719">
    <property type="entry name" value="CobS"/>
    <property type="match status" value="1"/>
</dbReference>
<dbReference type="AlphaFoldDB" id="A0A1T4WZZ9"/>
<dbReference type="EMBL" id="FUYH01000005">
    <property type="protein sequence ID" value="SKA82920.1"/>
    <property type="molecule type" value="Genomic_DNA"/>
</dbReference>
<comment type="cofactor">
    <cofactor evidence="1 19">
        <name>Mg(2+)</name>
        <dbReference type="ChEBI" id="CHEBI:18420"/>
    </cofactor>
</comment>
<feature type="transmembrane region" description="Helical" evidence="19">
    <location>
        <begin position="133"/>
        <end position="154"/>
    </location>
</feature>
<keyword evidence="8 19" id="KW-0169">Cobalamin biosynthesis</keyword>
<evidence type="ECO:0000256" key="7">
    <source>
        <dbReference type="ARBA" id="ARBA00022475"/>
    </source>
</evidence>
<comment type="similarity">
    <text evidence="4 19">Belongs to the CobS family.</text>
</comment>
<evidence type="ECO:0000256" key="13">
    <source>
        <dbReference type="ARBA" id="ARBA00023136"/>
    </source>
</evidence>
<dbReference type="RefSeq" id="WP_242948687.1">
    <property type="nucleotide sequence ID" value="NZ_FUYH01000005.1"/>
</dbReference>
<name>A0A1T4WZZ9_9CLOT</name>
<dbReference type="InterPro" id="IPR003805">
    <property type="entry name" value="CobS"/>
</dbReference>